<comment type="subcellular location">
    <subcellularLocation>
        <location evidence="1">Golgi apparatus membrane</location>
        <topology evidence="1">Single-pass type II membrane protein</topology>
    </subcellularLocation>
</comment>
<gene>
    <name evidence="8" type="ORF">AN936_18975</name>
</gene>
<name>A0A0N9UAF1_SPHMC</name>
<evidence type="ECO:0000256" key="5">
    <source>
        <dbReference type="ARBA" id="ARBA00023034"/>
    </source>
</evidence>
<dbReference type="InterPro" id="IPR018011">
    <property type="entry name" value="Carb_sulfotrans_8-10"/>
</dbReference>
<protein>
    <submittedName>
        <fullName evidence="8">Sulfotransferase</fullName>
    </submittedName>
</protein>
<dbReference type="SUPFAM" id="SSF52540">
    <property type="entry name" value="P-loop containing nucleoside triphosphate hydrolases"/>
    <property type="match status" value="1"/>
</dbReference>
<dbReference type="GO" id="GO:0016051">
    <property type="term" value="P:carbohydrate biosynthetic process"/>
    <property type="evidence" value="ECO:0007669"/>
    <property type="project" value="InterPro"/>
</dbReference>
<reference evidence="8 9" key="1">
    <citation type="journal article" date="2015" name="Genome Announc.">
        <title>Complete Genome Sequence of Polypropylene Glycol- and Polyethylene Glycol-Degrading Sphingopyxis macrogoltabida Strain EY-1.</title>
        <authorList>
            <person name="Ohtsubo Y."/>
            <person name="Nagata Y."/>
            <person name="Numata M."/>
            <person name="Tsuchikane K."/>
            <person name="Hosoyama A."/>
            <person name="Yamazoe A."/>
            <person name="Tsuda M."/>
            <person name="Fujita N."/>
            <person name="Kawai F."/>
        </authorList>
    </citation>
    <scope>NUCLEOTIDE SEQUENCE [LARGE SCALE GENOMIC DNA]</scope>
    <source>
        <strain evidence="8 9">EY-1</strain>
    </source>
</reference>
<keyword evidence="3" id="KW-0812">Transmembrane</keyword>
<evidence type="ECO:0000313" key="9">
    <source>
        <dbReference type="Proteomes" id="UP000058074"/>
    </source>
</evidence>
<proteinExistence type="predicted"/>
<dbReference type="GO" id="GO:0016020">
    <property type="term" value="C:membrane"/>
    <property type="evidence" value="ECO:0007669"/>
    <property type="project" value="InterPro"/>
</dbReference>
<keyword evidence="5" id="KW-0333">Golgi apparatus</keyword>
<dbReference type="GO" id="GO:0008146">
    <property type="term" value="F:sulfotransferase activity"/>
    <property type="evidence" value="ECO:0007669"/>
    <property type="project" value="InterPro"/>
</dbReference>
<evidence type="ECO:0000256" key="7">
    <source>
        <dbReference type="ARBA" id="ARBA00023180"/>
    </source>
</evidence>
<dbReference type="RefSeq" id="WP_054589411.1">
    <property type="nucleotide sequence ID" value="NZ_CP012700.1"/>
</dbReference>
<keyword evidence="2 8" id="KW-0808">Transferase</keyword>
<dbReference type="Proteomes" id="UP000058074">
    <property type="component" value="Chromosome"/>
</dbReference>
<dbReference type="OrthoDB" id="1407035at2"/>
<keyword evidence="7" id="KW-0325">Glycoprotein</keyword>
<evidence type="ECO:0000313" key="8">
    <source>
        <dbReference type="EMBL" id="ALH82359.1"/>
    </source>
</evidence>
<evidence type="ECO:0000256" key="2">
    <source>
        <dbReference type="ARBA" id="ARBA00022679"/>
    </source>
</evidence>
<dbReference type="InterPro" id="IPR005331">
    <property type="entry name" value="Sulfotransferase"/>
</dbReference>
<dbReference type="EMBL" id="CP012700">
    <property type="protein sequence ID" value="ALH82359.1"/>
    <property type="molecule type" value="Genomic_DNA"/>
</dbReference>
<dbReference type="Gene3D" id="3.40.50.300">
    <property type="entry name" value="P-loop containing nucleotide triphosphate hydrolases"/>
    <property type="match status" value="1"/>
</dbReference>
<evidence type="ECO:0000256" key="4">
    <source>
        <dbReference type="ARBA" id="ARBA00022989"/>
    </source>
</evidence>
<organism evidence="8 9">
    <name type="scientific">Sphingopyxis macrogoltabida</name>
    <name type="common">Sphingomonas macrogoltabidus</name>
    <dbReference type="NCBI Taxonomy" id="33050"/>
    <lineage>
        <taxon>Bacteria</taxon>
        <taxon>Pseudomonadati</taxon>
        <taxon>Pseudomonadota</taxon>
        <taxon>Alphaproteobacteria</taxon>
        <taxon>Sphingomonadales</taxon>
        <taxon>Sphingomonadaceae</taxon>
        <taxon>Sphingopyxis</taxon>
    </lineage>
</organism>
<dbReference type="KEGG" id="smag:AN936_18975"/>
<keyword evidence="4" id="KW-1133">Transmembrane helix</keyword>
<accession>A0A0N9UAF1</accession>
<evidence type="ECO:0000256" key="3">
    <source>
        <dbReference type="ARBA" id="ARBA00022692"/>
    </source>
</evidence>
<dbReference type="PANTHER" id="PTHR12137:SF54">
    <property type="entry name" value="CARBOHYDRATE SULFOTRANSFERASE"/>
    <property type="match status" value="1"/>
</dbReference>
<dbReference type="Pfam" id="PF03567">
    <property type="entry name" value="Sulfotransfer_2"/>
    <property type="match status" value="1"/>
</dbReference>
<dbReference type="AlphaFoldDB" id="A0A0N9UAF1"/>
<dbReference type="InterPro" id="IPR027417">
    <property type="entry name" value="P-loop_NTPase"/>
</dbReference>
<evidence type="ECO:0000256" key="6">
    <source>
        <dbReference type="ARBA" id="ARBA00023136"/>
    </source>
</evidence>
<dbReference type="PANTHER" id="PTHR12137">
    <property type="entry name" value="CARBOHYDRATE SULFOTRANSFERASE"/>
    <property type="match status" value="1"/>
</dbReference>
<sequence length="207" mass="23983">MIVSYKHRFIFAAIPKTGTHSVRHGLREHMGPDDIEQARLFVEKKFPIPELARLGHGHISLAEVRPFLGEETFSDYLKFAFVRNPFDRFVSYCAFATSREGTFARDPQRVMRHFLFVAPPHQHIIFRPQHLFLTDRDGTLLADMLGKVEEMQQSYDAICARIGIASTPLDHANRSQRGAYRDYYNQELIDGVAKIYARDLDLFGYEY</sequence>
<evidence type="ECO:0000256" key="1">
    <source>
        <dbReference type="ARBA" id="ARBA00004323"/>
    </source>
</evidence>
<dbReference type="PATRIC" id="fig|33050.5.peg.3938"/>
<keyword evidence="6" id="KW-0472">Membrane</keyword>